<comment type="caution">
    <text evidence="2">The sequence shown here is derived from an EMBL/GenBank/DDBJ whole genome shotgun (WGS) entry which is preliminary data.</text>
</comment>
<dbReference type="Gene3D" id="3.40.50.410">
    <property type="entry name" value="von Willebrand factor, type A domain"/>
    <property type="match status" value="1"/>
</dbReference>
<dbReference type="CDD" id="cd00198">
    <property type="entry name" value="vWFA"/>
    <property type="match status" value="1"/>
</dbReference>
<dbReference type="AlphaFoldDB" id="A0A7C1AVN9"/>
<gene>
    <name evidence="2" type="ORF">ENG09_04580</name>
</gene>
<evidence type="ECO:0000256" key="1">
    <source>
        <dbReference type="SAM" id="Coils"/>
    </source>
</evidence>
<reference evidence="2" key="1">
    <citation type="journal article" date="2020" name="mSystems">
        <title>Genome- and Community-Level Interaction Insights into Carbon Utilization and Element Cycling Functions of Hydrothermarchaeota in Hydrothermal Sediment.</title>
        <authorList>
            <person name="Zhou Z."/>
            <person name="Liu Y."/>
            <person name="Xu W."/>
            <person name="Pan J."/>
            <person name="Luo Z.H."/>
            <person name="Li M."/>
        </authorList>
    </citation>
    <scope>NUCLEOTIDE SEQUENCE [LARGE SCALE GENOMIC DNA]</scope>
    <source>
        <strain evidence="2">HyVt-185</strain>
    </source>
</reference>
<feature type="coiled-coil region" evidence="1">
    <location>
        <begin position="44"/>
        <end position="85"/>
    </location>
</feature>
<name>A0A7C1AVN9_9EURY</name>
<organism evidence="2">
    <name type="scientific">Candidatus Syntropharchaeum butanivorans</name>
    <dbReference type="NCBI Taxonomy" id="1839936"/>
    <lineage>
        <taxon>Archaea</taxon>
        <taxon>Methanobacteriati</taxon>
        <taxon>Methanobacteriota</taxon>
        <taxon>Stenosarchaea group</taxon>
        <taxon>Methanomicrobia</taxon>
        <taxon>Methanosarcinales</taxon>
        <taxon>ANME-2 cluster</taxon>
        <taxon>Candidatus Syntropharchaeum</taxon>
    </lineage>
</organism>
<dbReference type="InterPro" id="IPR036465">
    <property type="entry name" value="vWFA_dom_sf"/>
</dbReference>
<keyword evidence="1" id="KW-0175">Coiled coil</keyword>
<evidence type="ECO:0000313" key="2">
    <source>
        <dbReference type="EMBL" id="HDM36508.1"/>
    </source>
</evidence>
<protein>
    <submittedName>
        <fullName evidence="2">DUF444 family protein</fullName>
    </submittedName>
</protein>
<dbReference type="EMBL" id="DQZR01000196">
    <property type="protein sequence ID" value="HDM36508.1"/>
    <property type="molecule type" value="Genomic_DNA"/>
</dbReference>
<sequence>MRGDEGLRAISKGYCELDLEEEPQLLREILKHKEDLNDLPGDFEERFESLKEEKERKEREKERKIEELKEKLKEREKNLSFMVLDGLLDGKDPDELKDRIMRDPVRRDLEERLSSTIWEDQRDGLLEEVLERFENAGYLSMEDGNIKITSKGANLLSRHLLREIACDAGPYGKHVREETGKSAILTSTTRPYELGDDYDLVDVETTLIKAIERLTIEKLDRFMLKRSDFMVYETKKQGSLSIGVIIDKSGSMRENSKLDAAIDTAMALYELVKRKYPEDKLRFFVFTDEAKEVERWEILDASVGSGYTDIRAGLFAFRKASRRDEGTREAYLITDAEPNYENGVHVGFDAAAKGIIEEAESYRREGIMLKIVMLDKKRYLREFASLMAKKSLGKVLFVDPVDLSRVVIKDYLRSRVMIGRWGWG</sequence>
<dbReference type="SUPFAM" id="SSF53300">
    <property type="entry name" value="vWA-like"/>
    <property type="match status" value="1"/>
</dbReference>
<proteinExistence type="predicted"/>
<accession>A0A7C1AVN9</accession>
<dbReference type="Proteomes" id="UP000885863">
    <property type="component" value="Unassembled WGS sequence"/>
</dbReference>